<organism evidence="2 3">
    <name type="scientific">Elysia marginata</name>
    <dbReference type="NCBI Taxonomy" id="1093978"/>
    <lineage>
        <taxon>Eukaryota</taxon>
        <taxon>Metazoa</taxon>
        <taxon>Spiralia</taxon>
        <taxon>Lophotrochozoa</taxon>
        <taxon>Mollusca</taxon>
        <taxon>Gastropoda</taxon>
        <taxon>Heterobranchia</taxon>
        <taxon>Euthyneura</taxon>
        <taxon>Panpulmonata</taxon>
        <taxon>Sacoglossa</taxon>
        <taxon>Placobranchoidea</taxon>
        <taxon>Plakobranchidae</taxon>
        <taxon>Elysia</taxon>
    </lineage>
</organism>
<evidence type="ECO:0000313" key="3">
    <source>
        <dbReference type="Proteomes" id="UP000762676"/>
    </source>
</evidence>
<feature type="region of interest" description="Disordered" evidence="1">
    <location>
        <begin position="84"/>
        <end position="103"/>
    </location>
</feature>
<sequence>MISVRTRSAIMGANDSKKSDIKTVETKQKFEAQGIGVYMISIRMILLAWMLTKETLDYVPSSVGDDESLDSVCVPILAAHTQSRNTPSSSFMEKESQVSYHCG</sequence>
<dbReference type="AlphaFoldDB" id="A0AAV4F626"/>
<dbReference type="EMBL" id="BMAT01004131">
    <property type="protein sequence ID" value="GFR68672.1"/>
    <property type="molecule type" value="Genomic_DNA"/>
</dbReference>
<accession>A0AAV4F626</accession>
<reference evidence="2 3" key="1">
    <citation type="journal article" date="2021" name="Elife">
        <title>Chloroplast acquisition without the gene transfer in kleptoplastic sea slugs, Plakobranchus ocellatus.</title>
        <authorList>
            <person name="Maeda T."/>
            <person name="Takahashi S."/>
            <person name="Yoshida T."/>
            <person name="Shimamura S."/>
            <person name="Takaki Y."/>
            <person name="Nagai Y."/>
            <person name="Toyoda A."/>
            <person name="Suzuki Y."/>
            <person name="Arimoto A."/>
            <person name="Ishii H."/>
            <person name="Satoh N."/>
            <person name="Nishiyama T."/>
            <person name="Hasebe M."/>
            <person name="Maruyama T."/>
            <person name="Minagawa J."/>
            <person name="Obokata J."/>
            <person name="Shigenobu S."/>
        </authorList>
    </citation>
    <scope>NUCLEOTIDE SEQUENCE [LARGE SCALE GENOMIC DNA]</scope>
</reference>
<name>A0AAV4F626_9GAST</name>
<evidence type="ECO:0000313" key="2">
    <source>
        <dbReference type="EMBL" id="GFR68672.1"/>
    </source>
</evidence>
<dbReference type="Proteomes" id="UP000762676">
    <property type="component" value="Unassembled WGS sequence"/>
</dbReference>
<protein>
    <submittedName>
        <fullName evidence="2">Uncharacterized protein</fullName>
    </submittedName>
</protein>
<proteinExistence type="predicted"/>
<comment type="caution">
    <text evidence="2">The sequence shown here is derived from an EMBL/GenBank/DDBJ whole genome shotgun (WGS) entry which is preliminary data.</text>
</comment>
<gene>
    <name evidence="2" type="ORF">ElyMa_002027300</name>
</gene>
<evidence type="ECO:0000256" key="1">
    <source>
        <dbReference type="SAM" id="MobiDB-lite"/>
    </source>
</evidence>
<keyword evidence="3" id="KW-1185">Reference proteome</keyword>